<evidence type="ECO:0000313" key="3">
    <source>
        <dbReference type="EMBL" id="CAK9167501.1"/>
    </source>
</evidence>
<dbReference type="EMBL" id="CAUOFW020004846">
    <property type="protein sequence ID" value="CAK9167501.1"/>
    <property type="molecule type" value="Genomic_DNA"/>
</dbReference>
<feature type="compositionally biased region" description="Basic residues" evidence="1">
    <location>
        <begin position="154"/>
        <end position="164"/>
    </location>
</feature>
<proteinExistence type="predicted"/>
<evidence type="ECO:0000259" key="2">
    <source>
        <dbReference type="Pfam" id="PF05678"/>
    </source>
</evidence>
<dbReference type="Proteomes" id="UP001642360">
    <property type="component" value="Unassembled WGS sequence"/>
</dbReference>
<dbReference type="PANTHER" id="PTHR33179:SF58">
    <property type="entry name" value="OS08G0409500 PROTEIN"/>
    <property type="match status" value="1"/>
</dbReference>
<dbReference type="InterPro" id="IPR008889">
    <property type="entry name" value="VQ"/>
</dbReference>
<feature type="compositionally biased region" description="Polar residues" evidence="1">
    <location>
        <begin position="125"/>
        <end position="137"/>
    </location>
</feature>
<dbReference type="AlphaFoldDB" id="A0ABC8TEL3"/>
<dbReference type="InterPro" id="IPR039609">
    <property type="entry name" value="VQ_15/22"/>
</dbReference>
<name>A0ABC8TEL3_9AQUA</name>
<feature type="domain" description="VQ" evidence="2">
    <location>
        <begin position="165"/>
        <end position="192"/>
    </location>
</feature>
<sequence>MDSGNSGSMQSSSGGDEEYDSRTESISPFFNPSGHYGSSSISNPQSLPHHQSHPPTMFDPPSHNLEAFSQSPTNPNTNPLYNNLDLVWPRGLRSEANFTEFGNLAGLPSSSQSVLGSQGLGHGSFSSSPSMTLQSVDGNAARASQPPDQTHVVKNPKKRTRASRRAPTTVLTTDTSNFRQMVQEFTGIPTAPFSASPYSRRLDLFGSSSTMRSGHLDTLGPLYPLRPSAQKVQISPFVSSSSSSPLLNSNMVDAIPASNMGSSTSTSIAGISNTLSSQNYHQLPSDIGLSKQPPQNLLSMQNQILTFQSLLQSPGLPPQLKHPLSNTPIFGTKSQGSSSIPLDELGLSHENVNTNLSGFPSHGSSDGAHVRRENSPTRWREGMRLNHGGQEHLGPFHVNNGNSQRFSSYKLHSSASTSDFHAEKGLENVSSRGEGTVESWICPSD</sequence>
<feature type="region of interest" description="Disordered" evidence="1">
    <location>
        <begin position="112"/>
        <end position="169"/>
    </location>
</feature>
<comment type="caution">
    <text evidence="3">The sequence shown here is derived from an EMBL/GenBank/DDBJ whole genome shotgun (WGS) entry which is preliminary data.</text>
</comment>
<keyword evidence="4" id="KW-1185">Reference proteome</keyword>
<protein>
    <recommendedName>
        <fullName evidence="2">VQ domain-containing protein</fullName>
    </recommendedName>
</protein>
<evidence type="ECO:0000313" key="4">
    <source>
        <dbReference type="Proteomes" id="UP001642360"/>
    </source>
</evidence>
<feature type="compositionally biased region" description="Low complexity" evidence="1">
    <location>
        <begin position="1"/>
        <end position="14"/>
    </location>
</feature>
<feature type="compositionally biased region" description="Polar residues" evidence="1">
    <location>
        <begin position="24"/>
        <end position="43"/>
    </location>
</feature>
<dbReference type="Pfam" id="PF05678">
    <property type="entry name" value="VQ"/>
    <property type="match status" value="1"/>
</dbReference>
<reference evidence="3 4" key="1">
    <citation type="submission" date="2024-02" db="EMBL/GenBank/DDBJ databases">
        <authorList>
            <person name="Vignale AGUSTIN F."/>
            <person name="Sosa J E."/>
            <person name="Modenutti C."/>
        </authorList>
    </citation>
    <scope>NUCLEOTIDE SEQUENCE [LARGE SCALE GENOMIC DNA]</scope>
</reference>
<dbReference type="PANTHER" id="PTHR33179">
    <property type="entry name" value="VQ MOTIF-CONTAINING PROTEIN"/>
    <property type="match status" value="1"/>
</dbReference>
<feature type="compositionally biased region" description="Low complexity" evidence="1">
    <location>
        <begin position="44"/>
        <end position="55"/>
    </location>
</feature>
<feature type="region of interest" description="Disordered" evidence="1">
    <location>
        <begin position="419"/>
        <end position="445"/>
    </location>
</feature>
<feature type="region of interest" description="Disordered" evidence="1">
    <location>
        <begin position="1"/>
        <end position="77"/>
    </location>
</feature>
<organism evidence="3 4">
    <name type="scientific">Ilex paraguariensis</name>
    <name type="common">yerba mate</name>
    <dbReference type="NCBI Taxonomy" id="185542"/>
    <lineage>
        <taxon>Eukaryota</taxon>
        <taxon>Viridiplantae</taxon>
        <taxon>Streptophyta</taxon>
        <taxon>Embryophyta</taxon>
        <taxon>Tracheophyta</taxon>
        <taxon>Spermatophyta</taxon>
        <taxon>Magnoliopsida</taxon>
        <taxon>eudicotyledons</taxon>
        <taxon>Gunneridae</taxon>
        <taxon>Pentapetalae</taxon>
        <taxon>asterids</taxon>
        <taxon>campanulids</taxon>
        <taxon>Aquifoliales</taxon>
        <taxon>Aquifoliaceae</taxon>
        <taxon>Ilex</taxon>
    </lineage>
</organism>
<gene>
    <name evidence="3" type="ORF">ILEXP_LOCUS36776</name>
</gene>
<evidence type="ECO:0000256" key="1">
    <source>
        <dbReference type="SAM" id="MobiDB-lite"/>
    </source>
</evidence>
<accession>A0ABC8TEL3</accession>